<dbReference type="AlphaFoldDB" id="B7PNS4"/>
<evidence type="ECO:0000313" key="2">
    <source>
        <dbReference type="EnsemblMetazoa" id="ISCW006037-PA"/>
    </source>
</evidence>
<dbReference type="EnsemblMetazoa" id="ISCW006037-RA">
    <property type="protein sequence ID" value="ISCW006037-PA"/>
    <property type="gene ID" value="ISCW006037"/>
</dbReference>
<reference evidence="2" key="2">
    <citation type="submission" date="2020-05" db="UniProtKB">
        <authorList>
            <consortium name="EnsemblMetazoa"/>
        </authorList>
    </citation>
    <scope>IDENTIFICATION</scope>
    <source>
        <strain evidence="2">wikel</strain>
    </source>
</reference>
<reference evidence="1 3" key="1">
    <citation type="submission" date="2008-03" db="EMBL/GenBank/DDBJ databases">
        <title>Annotation of Ixodes scapularis.</title>
        <authorList>
            <consortium name="Ixodes scapularis Genome Project Consortium"/>
            <person name="Caler E."/>
            <person name="Hannick L.I."/>
            <person name="Bidwell S."/>
            <person name="Joardar V."/>
            <person name="Thiagarajan M."/>
            <person name="Amedeo P."/>
            <person name="Galinsky K.J."/>
            <person name="Schobel S."/>
            <person name="Inman J."/>
            <person name="Hostetler J."/>
            <person name="Miller J."/>
            <person name="Hammond M."/>
            <person name="Megy K."/>
            <person name="Lawson D."/>
            <person name="Kodira C."/>
            <person name="Sutton G."/>
            <person name="Meyer J."/>
            <person name="Hill C.A."/>
            <person name="Birren B."/>
            <person name="Nene V."/>
            <person name="Collins F."/>
            <person name="Alarcon-Chaidez F."/>
            <person name="Wikel S."/>
            <person name="Strausberg R."/>
        </authorList>
    </citation>
    <scope>NUCLEOTIDE SEQUENCE [LARGE SCALE GENOMIC DNA]</scope>
    <source>
        <strain evidence="3">Wikel</strain>
        <strain evidence="1">Wikel colony</strain>
    </source>
</reference>
<dbReference type="PaxDb" id="6945-B7PNS4"/>
<dbReference type="Proteomes" id="UP000001555">
    <property type="component" value="Unassembled WGS sequence"/>
</dbReference>
<dbReference type="InParanoid" id="B7PNS4"/>
<evidence type="ECO:0000313" key="3">
    <source>
        <dbReference type="Proteomes" id="UP000001555"/>
    </source>
</evidence>
<dbReference type="EMBL" id="DS754572">
    <property type="protein sequence ID" value="EEC08246.1"/>
    <property type="molecule type" value="Genomic_DNA"/>
</dbReference>
<name>B7PNS4_IXOSC</name>
<keyword evidence="3" id="KW-1185">Reference proteome</keyword>
<gene>
    <name evidence="1" type="ORF">IscW_ISCW006037</name>
</gene>
<dbReference type="EMBL" id="ABJB010119948">
    <property type="status" value="NOT_ANNOTATED_CDS"/>
    <property type="molecule type" value="Genomic_DNA"/>
</dbReference>
<dbReference type="VEuPathDB" id="VectorBase:ISCI006037"/>
<sequence length="142" mass="16071">MQKRSSIANAPMPIQEIQPCALRDYKKILKQQNTHSETPISVMKRRLITAVVTPLGTFEEQTLEAFKYTTTGSRQDLVVGGINGWSQHNPINRITCIGIPRHTTTKPGTARSVRLPRKCTSLIFRTLMLSWPIKSKRIKNSN</sequence>
<dbReference type="VEuPathDB" id="VectorBase:ISCW006037"/>
<evidence type="ECO:0000313" key="1">
    <source>
        <dbReference type="EMBL" id="EEC08246.1"/>
    </source>
</evidence>
<proteinExistence type="predicted"/>
<dbReference type="HOGENOM" id="CLU_1817918_0_0_1"/>
<organism>
    <name type="scientific">Ixodes scapularis</name>
    <name type="common">Black-legged tick</name>
    <name type="synonym">Deer tick</name>
    <dbReference type="NCBI Taxonomy" id="6945"/>
    <lineage>
        <taxon>Eukaryota</taxon>
        <taxon>Metazoa</taxon>
        <taxon>Ecdysozoa</taxon>
        <taxon>Arthropoda</taxon>
        <taxon>Chelicerata</taxon>
        <taxon>Arachnida</taxon>
        <taxon>Acari</taxon>
        <taxon>Parasitiformes</taxon>
        <taxon>Ixodida</taxon>
        <taxon>Ixodoidea</taxon>
        <taxon>Ixodidae</taxon>
        <taxon>Ixodinae</taxon>
        <taxon>Ixodes</taxon>
    </lineage>
</organism>
<accession>B7PNS4</accession>
<protein>
    <submittedName>
        <fullName evidence="1 2">Uncharacterized protein</fullName>
    </submittedName>
</protein>